<dbReference type="InterPro" id="IPR047928">
    <property type="entry name" value="Perm_prefix_1"/>
</dbReference>
<proteinExistence type="predicted"/>
<dbReference type="OrthoDB" id="9802195at2"/>
<organism evidence="1 2">
    <name type="scientific">Serpentinicella alkaliphila</name>
    <dbReference type="NCBI Taxonomy" id="1734049"/>
    <lineage>
        <taxon>Bacteria</taxon>
        <taxon>Bacillati</taxon>
        <taxon>Bacillota</taxon>
        <taxon>Clostridia</taxon>
        <taxon>Peptostreptococcales</taxon>
        <taxon>Natronincolaceae</taxon>
        <taxon>Serpentinicella</taxon>
    </lineage>
</organism>
<dbReference type="Proteomes" id="UP000295504">
    <property type="component" value="Unassembled WGS sequence"/>
</dbReference>
<accession>A0A4R2TF42</accession>
<protein>
    <submittedName>
        <fullName evidence="1">Uncharacterized protein</fullName>
    </submittedName>
</protein>
<evidence type="ECO:0000313" key="1">
    <source>
        <dbReference type="EMBL" id="TCQ01978.1"/>
    </source>
</evidence>
<keyword evidence="2" id="KW-1185">Reference proteome</keyword>
<comment type="caution">
    <text evidence="1">The sequence shown here is derived from an EMBL/GenBank/DDBJ whole genome shotgun (WGS) entry which is preliminary data.</text>
</comment>
<reference evidence="1 2" key="1">
    <citation type="submission" date="2019-03" db="EMBL/GenBank/DDBJ databases">
        <title>Genomic Encyclopedia of Type Strains, Phase IV (KMG-IV): sequencing the most valuable type-strain genomes for metagenomic binning, comparative biology and taxonomic classification.</title>
        <authorList>
            <person name="Goeker M."/>
        </authorList>
    </citation>
    <scope>NUCLEOTIDE SEQUENCE [LARGE SCALE GENOMIC DNA]</scope>
    <source>
        <strain evidence="1 2">DSM 100013</strain>
    </source>
</reference>
<evidence type="ECO:0000313" key="2">
    <source>
        <dbReference type="Proteomes" id="UP000295504"/>
    </source>
</evidence>
<dbReference type="NCBIfam" id="NF038403">
    <property type="entry name" value="perm_prefix_1"/>
    <property type="match status" value="1"/>
</dbReference>
<sequence>MHKVIENYLEEVCAQVKYKKAHSQITNELSSHIYELVDNYVDRGMTEEETTIKAVLQMGNATDIGKELHKTHRPKIEWSILVLVGVTIII</sequence>
<gene>
    <name evidence="1" type="ORF">EDD79_102034</name>
</gene>
<name>A0A4R2TF42_9FIRM</name>
<dbReference type="RefSeq" id="WP_132848657.1">
    <property type="nucleotide sequence ID" value="NZ_CP058648.1"/>
</dbReference>
<dbReference type="AlphaFoldDB" id="A0A4R2TF42"/>
<dbReference type="EMBL" id="SLYC01000020">
    <property type="protein sequence ID" value="TCQ01978.1"/>
    <property type="molecule type" value="Genomic_DNA"/>
</dbReference>